<gene>
    <name evidence="13" type="primary">aceB</name>
    <name evidence="13" type="ORF">CFX0092_A2023</name>
</gene>
<keyword evidence="3 9" id="KW-0329">Glyoxylate bypass</keyword>
<dbReference type="CDD" id="cd00727">
    <property type="entry name" value="malate_synt_A"/>
    <property type="match status" value="1"/>
</dbReference>
<dbReference type="GO" id="GO:0004474">
    <property type="term" value="F:malate synthase activity"/>
    <property type="evidence" value="ECO:0007669"/>
    <property type="project" value="UniProtKB-EC"/>
</dbReference>
<dbReference type="InterPro" id="IPR048355">
    <property type="entry name" value="MS_C"/>
</dbReference>
<dbReference type="InterPro" id="IPR048356">
    <property type="entry name" value="MS_N"/>
</dbReference>
<evidence type="ECO:0000259" key="11">
    <source>
        <dbReference type="Pfam" id="PF20656"/>
    </source>
</evidence>
<evidence type="ECO:0000256" key="4">
    <source>
        <dbReference type="ARBA" id="ARBA00022532"/>
    </source>
</evidence>
<feature type="active site" description="Proton donor" evidence="8">
    <location>
        <position position="441"/>
    </location>
</feature>
<evidence type="ECO:0000259" key="12">
    <source>
        <dbReference type="Pfam" id="PF20659"/>
    </source>
</evidence>
<evidence type="ECO:0000256" key="6">
    <source>
        <dbReference type="ARBA" id="ARBA00047918"/>
    </source>
</evidence>
<sequence length="528" mass="59237">MAPDGIEIRGEITPEFAEILTPEALAFVAGLQRAGNSRRLELLQRRAERQQAINDGVMPDFLPETADIRAAEWTVAPIPQDLQDRRVEITGPVDRKMVINALNSGASVFMADFEDAHSPTWAATIEGQINVRDAANRSITFTSPEGKAYKLNEQTAVLLVRPRGWHLDEKHVLVDGAQMSGSLFDFGLYFFHNARNLIARGTGPYFYLPKLESHHEARLWNDVFVMAQEQLGLPVGTIRATVLIENILATFEMDEILWELRDHSAGLNCGRWDYIFSAIRKFQKHPEFYLPDRAQVTMTTPFMRAYSQLVIKTCHRRNIHAMGGMAAQIPIKNDPQANEEALAKVRADKEREAKDGHDGTWVAHPGLVGIAREMFDKYMPTPNQIHRKREDVHVTAAELLAIPTGTITPAGLRTNVDVGIRYMAAWLSGNGCVPIYNLMEDAATAEISRSQIWQWLHNGNAKLDDGRAITVDLFRNMTADVLATLKAQVGEAEFAAGHYELAARLFDEISVAERFTDFLTLKAYEYLN</sequence>
<dbReference type="Pfam" id="PF20659">
    <property type="entry name" value="MS_C"/>
    <property type="match status" value="1"/>
</dbReference>
<dbReference type="RefSeq" id="WP_095043327.1">
    <property type="nucleotide sequence ID" value="NZ_LN890655.1"/>
</dbReference>
<dbReference type="PIRSF" id="PIRSF001363">
    <property type="entry name" value="Malate_synth"/>
    <property type="match status" value="1"/>
</dbReference>
<dbReference type="NCBIfam" id="TIGR01344">
    <property type="entry name" value="malate_syn_A"/>
    <property type="match status" value="1"/>
</dbReference>
<keyword evidence="13" id="KW-0012">Acyltransferase</keyword>
<keyword evidence="4 9" id="KW-0816">Tricarboxylic acid cycle</keyword>
<reference evidence="13" key="1">
    <citation type="submission" date="2016-01" db="EMBL/GenBank/DDBJ databases">
        <authorList>
            <person name="Mcilroy J.S."/>
            <person name="Karst M S."/>
            <person name="Albertsen M."/>
        </authorList>
    </citation>
    <scope>NUCLEOTIDE SEQUENCE</scope>
    <source>
        <strain evidence="13">Cfx-K</strain>
    </source>
</reference>
<dbReference type="InterPro" id="IPR011076">
    <property type="entry name" value="Malate_synth_sf"/>
</dbReference>
<evidence type="ECO:0000313" key="14">
    <source>
        <dbReference type="Proteomes" id="UP000215027"/>
    </source>
</evidence>
<evidence type="ECO:0000259" key="10">
    <source>
        <dbReference type="Pfam" id="PF01274"/>
    </source>
</evidence>
<dbReference type="FunFam" id="1.20.1220.12:FF:000001">
    <property type="entry name" value="Malate synthase"/>
    <property type="match status" value="1"/>
</dbReference>
<comment type="pathway">
    <text evidence="9">Carbohydrate metabolism; glyoxylate cycle; (S)-malate from isocitrate: step 2/2.</text>
</comment>
<comment type="catalytic activity">
    <reaction evidence="6 9">
        <text>glyoxylate + acetyl-CoA + H2O = (S)-malate + CoA + H(+)</text>
        <dbReference type="Rhea" id="RHEA:18181"/>
        <dbReference type="ChEBI" id="CHEBI:15377"/>
        <dbReference type="ChEBI" id="CHEBI:15378"/>
        <dbReference type="ChEBI" id="CHEBI:15589"/>
        <dbReference type="ChEBI" id="CHEBI:36655"/>
        <dbReference type="ChEBI" id="CHEBI:57287"/>
        <dbReference type="ChEBI" id="CHEBI:57288"/>
        <dbReference type="EC" id="2.3.3.9"/>
    </reaction>
</comment>
<dbReference type="GO" id="GO:0005737">
    <property type="term" value="C:cytoplasm"/>
    <property type="evidence" value="ECO:0007669"/>
    <property type="project" value="TreeGrafter"/>
</dbReference>
<dbReference type="PANTHER" id="PTHR42902:SF1">
    <property type="entry name" value="MALATE SYNTHASE 1-RELATED"/>
    <property type="match status" value="1"/>
</dbReference>
<dbReference type="InterPro" id="IPR019830">
    <property type="entry name" value="Malate_synthase_CS"/>
</dbReference>
<dbReference type="OrthoDB" id="9768429at2"/>
<dbReference type="Gene3D" id="3.20.20.360">
    <property type="entry name" value="Malate synthase, domain 3"/>
    <property type="match status" value="1"/>
</dbReference>
<dbReference type="Pfam" id="PF01274">
    <property type="entry name" value="MS_TIM-barrel"/>
    <property type="match status" value="1"/>
</dbReference>
<dbReference type="AlphaFoldDB" id="A0A160T1J2"/>
<evidence type="ECO:0000256" key="7">
    <source>
        <dbReference type="ARBA" id="ARBA00068441"/>
    </source>
</evidence>
<dbReference type="PROSITE" id="PS00510">
    <property type="entry name" value="MALATE_SYNTHASE"/>
    <property type="match status" value="1"/>
</dbReference>
<feature type="domain" description="Malate synthase C-terminal" evidence="12">
    <location>
        <begin position="407"/>
        <end position="526"/>
    </location>
</feature>
<evidence type="ECO:0000313" key="13">
    <source>
        <dbReference type="EMBL" id="CUS03901.2"/>
    </source>
</evidence>
<dbReference type="EMBL" id="LN890655">
    <property type="protein sequence ID" value="CUS03901.2"/>
    <property type="molecule type" value="Genomic_DNA"/>
</dbReference>
<dbReference type="Proteomes" id="UP000215027">
    <property type="component" value="Chromosome I"/>
</dbReference>
<name>A0A160T1J2_9CHLR</name>
<dbReference type="GO" id="GO:0006097">
    <property type="term" value="P:glyoxylate cycle"/>
    <property type="evidence" value="ECO:0007669"/>
    <property type="project" value="UniProtKB-UniPathway"/>
</dbReference>
<keyword evidence="14" id="KW-1185">Reference proteome</keyword>
<evidence type="ECO:0000256" key="3">
    <source>
        <dbReference type="ARBA" id="ARBA00022435"/>
    </source>
</evidence>
<comment type="similarity">
    <text evidence="1 9">Belongs to the malate synthase family.</text>
</comment>
<dbReference type="EC" id="2.3.3.9" evidence="2 9"/>
<dbReference type="InterPro" id="IPR044856">
    <property type="entry name" value="Malate_synth_C_sf"/>
</dbReference>
<accession>A0A160T1J2</accession>
<dbReference type="InterPro" id="IPR006252">
    <property type="entry name" value="Malate_synthA"/>
</dbReference>
<feature type="active site" description="Proton acceptor" evidence="8">
    <location>
        <position position="161"/>
    </location>
</feature>
<dbReference type="SUPFAM" id="SSF51645">
    <property type="entry name" value="Malate synthase G"/>
    <property type="match status" value="1"/>
</dbReference>
<organism evidence="13 14">
    <name type="scientific">Candidatus Promineifilum breve</name>
    <dbReference type="NCBI Taxonomy" id="1806508"/>
    <lineage>
        <taxon>Bacteria</taxon>
        <taxon>Bacillati</taxon>
        <taxon>Chloroflexota</taxon>
        <taxon>Ardenticatenia</taxon>
        <taxon>Candidatus Promineifilales</taxon>
        <taxon>Candidatus Promineifilaceae</taxon>
        <taxon>Candidatus Promineifilum</taxon>
    </lineage>
</organism>
<keyword evidence="5 9" id="KW-0808">Transferase</keyword>
<dbReference type="Pfam" id="PF20656">
    <property type="entry name" value="MS_N"/>
    <property type="match status" value="1"/>
</dbReference>
<dbReference type="UniPathway" id="UPA00703">
    <property type="reaction ID" value="UER00720"/>
</dbReference>
<feature type="domain" description="Malate synthase TIM barrel" evidence="10">
    <location>
        <begin position="157"/>
        <end position="402"/>
    </location>
</feature>
<protein>
    <recommendedName>
        <fullName evidence="7 9">Malate synthase</fullName>
        <ecNumber evidence="2 9">2.3.3.9</ecNumber>
    </recommendedName>
</protein>
<dbReference type="InterPro" id="IPR046363">
    <property type="entry name" value="MS_N_TIM-barrel_dom"/>
</dbReference>
<dbReference type="KEGG" id="pbf:CFX0092_A2023"/>
<evidence type="ECO:0000256" key="8">
    <source>
        <dbReference type="PIRSR" id="PIRSR001363-1"/>
    </source>
</evidence>
<proteinExistence type="inferred from homology"/>
<dbReference type="GO" id="GO:0006099">
    <property type="term" value="P:tricarboxylic acid cycle"/>
    <property type="evidence" value="ECO:0007669"/>
    <property type="project" value="UniProtKB-KW"/>
</dbReference>
<feature type="domain" description="Malate synthase N-terminal" evidence="11">
    <location>
        <begin position="5"/>
        <end position="66"/>
    </location>
</feature>
<evidence type="ECO:0000256" key="5">
    <source>
        <dbReference type="ARBA" id="ARBA00022679"/>
    </source>
</evidence>
<dbReference type="PANTHER" id="PTHR42902">
    <property type="entry name" value="MALATE SYNTHASE"/>
    <property type="match status" value="1"/>
</dbReference>
<dbReference type="InterPro" id="IPR001465">
    <property type="entry name" value="Malate_synthase_TIM"/>
</dbReference>
<evidence type="ECO:0000256" key="1">
    <source>
        <dbReference type="ARBA" id="ARBA00006394"/>
    </source>
</evidence>
<dbReference type="Gene3D" id="1.20.1220.12">
    <property type="entry name" value="Malate synthase, domain III"/>
    <property type="match status" value="1"/>
</dbReference>
<dbReference type="FunFam" id="3.20.20.360:FF:000001">
    <property type="entry name" value="Malate synthase"/>
    <property type="match status" value="1"/>
</dbReference>
<evidence type="ECO:0000256" key="9">
    <source>
        <dbReference type="RuleBase" id="RU000555"/>
    </source>
</evidence>
<evidence type="ECO:0000256" key="2">
    <source>
        <dbReference type="ARBA" id="ARBA00012636"/>
    </source>
</evidence>